<keyword evidence="3 6" id="KW-0812">Transmembrane</keyword>
<comment type="subcellular location">
    <subcellularLocation>
        <location evidence="1">Cell membrane</location>
        <topology evidence="1">Multi-pass membrane protein</topology>
    </subcellularLocation>
</comment>
<evidence type="ECO:0000256" key="2">
    <source>
        <dbReference type="ARBA" id="ARBA00022475"/>
    </source>
</evidence>
<dbReference type="GO" id="GO:0015171">
    <property type="term" value="F:amino acid transmembrane transporter activity"/>
    <property type="evidence" value="ECO:0007669"/>
    <property type="project" value="TreeGrafter"/>
</dbReference>
<proteinExistence type="predicted"/>
<evidence type="ECO:0000256" key="1">
    <source>
        <dbReference type="ARBA" id="ARBA00004651"/>
    </source>
</evidence>
<dbReference type="Pfam" id="PF01810">
    <property type="entry name" value="LysE"/>
    <property type="match status" value="1"/>
</dbReference>
<feature type="transmembrane region" description="Helical" evidence="6">
    <location>
        <begin position="129"/>
        <end position="151"/>
    </location>
</feature>
<gene>
    <name evidence="7" type="ORF">LBW55_16315</name>
</gene>
<keyword evidence="2" id="KW-1003">Cell membrane</keyword>
<dbReference type="PANTHER" id="PTHR30086">
    <property type="entry name" value="ARGININE EXPORTER PROTEIN ARGO"/>
    <property type="match status" value="1"/>
</dbReference>
<evidence type="ECO:0000256" key="6">
    <source>
        <dbReference type="SAM" id="Phobius"/>
    </source>
</evidence>
<sequence length="225" mass="23569">MSTLGIVNLPLFVLAVFLLNVTPGPDTAYIVGRSVSQGRAAGLISSLGVSAGCCVHVLAVAFGLTALLAASAVAFTVIKVIGAAYLIYLGGRMLLAPPERDDASDSPDAPQARAMEDAAVRRPRPLRALFTQGFLTNVLNPKVVLFFLSFFPQFVDPGAGHKAVAFLALGAVFIAMSTAWNSLVAWVAASVTRRVAGKPGIKRWLDRVVGTAFIGLGARLAFSSR</sequence>
<name>A0AAE3T5Q9_RALSL</name>
<dbReference type="PIRSF" id="PIRSF006324">
    <property type="entry name" value="LeuE"/>
    <property type="match status" value="1"/>
</dbReference>
<reference evidence="7" key="1">
    <citation type="submission" date="2021-09" db="EMBL/GenBank/DDBJ databases">
        <title>Genomic analysis of Ralstonia spp.</title>
        <authorList>
            <person name="Aburjaile F."/>
            <person name="Ariute J.C."/>
            <person name="Pais A.K.L."/>
            <person name="Albuquerque G.M.R."/>
            <person name="Silva A.M.F."/>
            <person name="Brenig B."/>
            <person name="Azevedo V."/>
            <person name="Matiuzzi M."/>
            <person name="Ramos R."/>
            <person name="Goes-Neto A."/>
            <person name="Soares S."/>
            <person name="Iseppon A.M.B."/>
            <person name="Souza E."/>
            <person name="Gama M."/>
        </authorList>
    </citation>
    <scope>NUCLEOTIDE SEQUENCE</scope>
    <source>
        <strain evidence="7">B4</strain>
    </source>
</reference>
<protein>
    <submittedName>
        <fullName evidence="7">LysE family translocator</fullName>
    </submittedName>
</protein>
<evidence type="ECO:0000313" key="8">
    <source>
        <dbReference type="Proteomes" id="UP001143674"/>
    </source>
</evidence>
<dbReference type="AlphaFoldDB" id="A0AAE3T5Q9"/>
<evidence type="ECO:0000256" key="4">
    <source>
        <dbReference type="ARBA" id="ARBA00022989"/>
    </source>
</evidence>
<keyword evidence="5 6" id="KW-0472">Membrane</keyword>
<dbReference type="Proteomes" id="UP001143674">
    <property type="component" value="Unassembled WGS sequence"/>
</dbReference>
<accession>A0AAE3T5Q9</accession>
<evidence type="ECO:0000256" key="3">
    <source>
        <dbReference type="ARBA" id="ARBA00022692"/>
    </source>
</evidence>
<evidence type="ECO:0000313" key="7">
    <source>
        <dbReference type="EMBL" id="MDB0523168.1"/>
    </source>
</evidence>
<dbReference type="RefSeq" id="WP_184848426.1">
    <property type="nucleotide sequence ID" value="NZ_JABZEH010000001.1"/>
</dbReference>
<dbReference type="GO" id="GO:0005886">
    <property type="term" value="C:plasma membrane"/>
    <property type="evidence" value="ECO:0007669"/>
    <property type="project" value="UniProtKB-SubCell"/>
</dbReference>
<feature type="transmembrane region" description="Helical" evidence="6">
    <location>
        <begin position="43"/>
        <end position="62"/>
    </location>
</feature>
<feature type="transmembrane region" description="Helical" evidence="6">
    <location>
        <begin position="6"/>
        <end position="22"/>
    </location>
</feature>
<organism evidence="7 8">
    <name type="scientific">Ralstonia solanacearum</name>
    <name type="common">Pseudomonas solanacearum</name>
    <dbReference type="NCBI Taxonomy" id="305"/>
    <lineage>
        <taxon>Bacteria</taxon>
        <taxon>Pseudomonadati</taxon>
        <taxon>Pseudomonadota</taxon>
        <taxon>Betaproteobacteria</taxon>
        <taxon>Burkholderiales</taxon>
        <taxon>Burkholderiaceae</taxon>
        <taxon>Ralstonia</taxon>
        <taxon>Ralstonia solanacearum species complex</taxon>
    </lineage>
</organism>
<dbReference type="PANTHER" id="PTHR30086:SF20">
    <property type="entry name" value="ARGININE EXPORTER PROTEIN ARGO-RELATED"/>
    <property type="match status" value="1"/>
</dbReference>
<keyword evidence="4 6" id="KW-1133">Transmembrane helix</keyword>
<feature type="transmembrane region" description="Helical" evidence="6">
    <location>
        <begin position="68"/>
        <end position="90"/>
    </location>
</feature>
<dbReference type="InterPro" id="IPR001123">
    <property type="entry name" value="LeuE-type"/>
</dbReference>
<dbReference type="EMBL" id="JAIVEX010000008">
    <property type="protein sequence ID" value="MDB0523168.1"/>
    <property type="molecule type" value="Genomic_DNA"/>
</dbReference>
<evidence type="ECO:0000256" key="5">
    <source>
        <dbReference type="ARBA" id="ARBA00023136"/>
    </source>
</evidence>
<comment type="caution">
    <text evidence="7">The sequence shown here is derived from an EMBL/GenBank/DDBJ whole genome shotgun (WGS) entry which is preliminary data.</text>
</comment>
<feature type="transmembrane region" description="Helical" evidence="6">
    <location>
        <begin position="163"/>
        <end position="192"/>
    </location>
</feature>